<keyword evidence="7" id="KW-1185">Reference proteome</keyword>
<keyword evidence="4" id="KW-0281">Fimbrium</keyword>
<reference evidence="6" key="1">
    <citation type="submission" date="2023-06" db="EMBL/GenBank/DDBJ databases">
        <authorList>
            <person name="Zhang S."/>
        </authorList>
    </citation>
    <scope>NUCLEOTIDE SEQUENCE</scope>
    <source>
        <strain evidence="6">SG2303</strain>
    </source>
</reference>
<comment type="similarity">
    <text evidence="1 4">Belongs to the N-Me-Phe pilin family.</text>
</comment>
<sequence length="157" mass="16584">MARRSLQQGFTLIELMIVIAIVGILASIAIPLYQEHIARAKVTEALQALSVARTAVAEYAVTNNKMPDNKEAAGLSRVSSTYVNGIDYAKGADASHGTIVVTLSDAVGPGIQDKTNQFSLAVAIDDKGQVSWKCQPGRDDKGANAAPLNYLPANCRG</sequence>
<dbReference type="PROSITE" id="PS00409">
    <property type="entry name" value="PROKAR_NTER_METHYL"/>
    <property type="match status" value="1"/>
</dbReference>
<proteinExistence type="inferred from homology"/>
<dbReference type="InterPro" id="IPR001082">
    <property type="entry name" value="Pilin"/>
</dbReference>
<keyword evidence="5" id="KW-1133">Transmembrane helix</keyword>
<keyword evidence="2" id="KW-0488">Methylation</keyword>
<dbReference type="EMBL" id="JAUEDK010000021">
    <property type="protein sequence ID" value="MDN0075708.1"/>
    <property type="molecule type" value="Genomic_DNA"/>
</dbReference>
<keyword evidence="3" id="KW-1015">Disulfide bond</keyword>
<keyword evidence="5" id="KW-0472">Membrane</keyword>
<evidence type="ECO:0000256" key="1">
    <source>
        <dbReference type="ARBA" id="ARBA00005233"/>
    </source>
</evidence>
<name>A0ABT7XPI2_9NEIS</name>
<keyword evidence="5" id="KW-0812">Transmembrane</keyword>
<dbReference type="Gene3D" id="3.30.700.10">
    <property type="entry name" value="Glycoprotein, Type 4 Pilin"/>
    <property type="match status" value="1"/>
</dbReference>
<dbReference type="RefSeq" id="WP_289830348.1">
    <property type="nucleotide sequence ID" value="NZ_JAUEDK010000021.1"/>
</dbReference>
<accession>A0ABT7XPI2</accession>
<evidence type="ECO:0000256" key="4">
    <source>
        <dbReference type="RuleBase" id="RU000389"/>
    </source>
</evidence>
<dbReference type="PANTHER" id="PTHR30093">
    <property type="entry name" value="GENERAL SECRETION PATHWAY PROTEIN G"/>
    <property type="match status" value="1"/>
</dbReference>
<evidence type="ECO:0000313" key="7">
    <source>
        <dbReference type="Proteomes" id="UP001168540"/>
    </source>
</evidence>
<dbReference type="InterPro" id="IPR045584">
    <property type="entry name" value="Pilin-like"/>
</dbReference>
<dbReference type="InterPro" id="IPR012902">
    <property type="entry name" value="N_methyl_site"/>
</dbReference>
<dbReference type="Pfam" id="PF07963">
    <property type="entry name" value="N_methyl"/>
    <property type="match status" value="1"/>
</dbReference>
<evidence type="ECO:0000313" key="6">
    <source>
        <dbReference type="EMBL" id="MDN0075708.1"/>
    </source>
</evidence>
<dbReference type="PANTHER" id="PTHR30093:SF34">
    <property type="entry name" value="PREPILIN PEPTIDASE-DEPENDENT PROTEIN D"/>
    <property type="match status" value="1"/>
</dbReference>
<dbReference type="Pfam" id="PF00114">
    <property type="entry name" value="Pilin"/>
    <property type="match status" value="1"/>
</dbReference>
<dbReference type="Proteomes" id="UP001168540">
    <property type="component" value="Unassembled WGS sequence"/>
</dbReference>
<protein>
    <submittedName>
        <fullName evidence="6">Pilin</fullName>
    </submittedName>
</protein>
<evidence type="ECO:0000256" key="5">
    <source>
        <dbReference type="SAM" id="Phobius"/>
    </source>
</evidence>
<dbReference type="NCBIfam" id="TIGR02532">
    <property type="entry name" value="IV_pilin_GFxxxE"/>
    <property type="match status" value="1"/>
</dbReference>
<evidence type="ECO:0000256" key="2">
    <source>
        <dbReference type="ARBA" id="ARBA00022481"/>
    </source>
</evidence>
<dbReference type="SUPFAM" id="SSF54523">
    <property type="entry name" value="Pili subunits"/>
    <property type="match status" value="1"/>
</dbReference>
<feature type="transmembrane region" description="Helical" evidence="5">
    <location>
        <begin position="12"/>
        <end position="33"/>
    </location>
</feature>
<gene>
    <name evidence="6" type="ORF">QU481_12500</name>
</gene>
<organism evidence="6 7">
    <name type="scientific">Crenobacter oryzisoli</name>
    <dbReference type="NCBI Taxonomy" id="3056844"/>
    <lineage>
        <taxon>Bacteria</taxon>
        <taxon>Pseudomonadati</taxon>
        <taxon>Pseudomonadota</taxon>
        <taxon>Betaproteobacteria</taxon>
        <taxon>Neisseriales</taxon>
        <taxon>Neisseriaceae</taxon>
        <taxon>Crenobacter</taxon>
    </lineage>
</organism>
<comment type="caution">
    <text evidence="6">The sequence shown here is derived from an EMBL/GenBank/DDBJ whole genome shotgun (WGS) entry which is preliminary data.</text>
</comment>
<evidence type="ECO:0000256" key="3">
    <source>
        <dbReference type="ARBA" id="ARBA00023157"/>
    </source>
</evidence>